<dbReference type="GO" id="GO:0007088">
    <property type="term" value="P:regulation of mitotic nuclear division"/>
    <property type="evidence" value="ECO:0007669"/>
    <property type="project" value="TreeGrafter"/>
</dbReference>
<dbReference type="GO" id="GO:0060236">
    <property type="term" value="P:regulation of mitotic spindle organization"/>
    <property type="evidence" value="ECO:0007669"/>
    <property type="project" value="TreeGrafter"/>
</dbReference>
<evidence type="ECO:0000256" key="6">
    <source>
        <dbReference type="SAM" id="MobiDB-lite"/>
    </source>
</evidence>
<sequence>MGDVRTQLTPETPGRAAILNPFESPSDYCSLHEPFVSSPSVFKPSKSAATPQQFRWSIDQLAAINPIEIDAEDIHRQALYLSRAKTDKETEERRQKAIEEFFTKRTIVPSPWTQHEGKPAAPFHSTKCADLIHESPVGRVQAVQSGKSTVGCQTHLSLPVDFNLEKVLGEYFRAEETADQSQDNLSSSSLRRKLFLDGHASGSECSSPSSPPQEGPYYDPPAALGVLCSIDLSPVRCRSPTQTPSSGQFSSSPIQGGRRAFSLGSITSPTFLEKSPASVTSPSFSPIAINLGKTPDAEQKRLIFPSPETLSASTSMVNAFTRNPYIEGCSPIKSIFQIKSRSCRGNAPHRTSLFQIPFALEPHSDDKENSPPSSIKSPEGDLSSLFHQLENIVPDGHVMMGGEPIVSPTVYMQQEYLQSEELKENDTVEMVEPVEIEEEHSWPKETVATDNIPMASFMTGITFSGESSHMCMSPLAESSVIPCENSSIQVDSGYNTQTYGSCIMDGIGAETTYKENDTHISDIQNKCQHFKVKDISSVDCKNQLLEPESPEFQHSTQKSQNKLARYSLNSGMWKLTGDGAINRLNKNGGVQSPPRTLNPKSLSHFLQ</sequence>
<dbReference type="OMA" id="STWIKEP"/>
<dbReference type="Pfam" id="PF15280">
    <property type="entry name" value="BORA_N"/>
    <property type="match status" value="1"/>
</dbReference>
<evidence type="ECO:0000256" key="5">
    <source>
        <dbReference type="ARBA" id="ARBA00023306"/>
    </source>
</evidence>
<dbReference type="GO" id="GO:0005634">
    <property type="term" value="C:nucleus"/>
    <property type="evidence" value="ECO:0007669"/>
    <property type="project" value="TreeGrafter"/>
</dbReference>
<keyword evidence="3" id="KW-0132">Cell division</keyword>
<dbReference type="InterPro" id="IPR023252">
    <property type="entry name" value="Aurora_borealis_protein"/>
</dbReference>
<proteinExistence type="inferred from homology"/>
<accession>A0A974DIJ8</accession>
<evidence type="ECO:0000256" key="1">
    <source>
        <dbReference type="ARBA" id="ARBA00010963"/>
    </source>
</evidence>
<evidence type="ECO:0000313" key="8">
    <source>
        <dbReference type="Proteomes" id="UP000694892"/>
    </source>
</evidence>
<feature type="region of interest" description="Disordered" evidence="6">
    <location>
        <begin position="584"/>
        <end position="607"/>
    </location>
</feature>
<dbReference type="OrthoDB" id="10020858at2759"/>
<organism evidence="7 8">
    <name type="scientific">Xenopus laevis</name>
    <name type="common">African clawed frog</name>
    <dbReference type="NCBI Taxonomy" id="8355"/>
    <lineage>
        <taxon>Eukaryota</taxon>
        <taxon>Metazoa</taxon>
        <taxon>Chordata</taxon>
        <taxon>Craniata</taxon>
        <taxon>Vertebrata</taxon>
        <taxon>Euteleostomi</taxon>
        <taxon>Amphibia</taxon>
        <taxon>Batrachia</taxon>
        <taxon>Anura</taxon>
        <taxon>Pipoidea</taxon>
        <taxon>Pipidae</taxon>
        <taxon>Xenopodinae</taxon>
        <taxon>Xenopus</taxon>
        <taxon>Xenopus</taxon>
    </lineage>
</organism>
<dbReference type="GO" id="GO:0051301">
    <property type="term" value="P:cell division"/>
    <property type="evidence" value="ECO:0007669"/>
    <property type="project" value="UniProtKB-KW"/>
</dbReference>
<keyword evidence="4" id="KW-0498">Mitosis</keyword>
<feature type="region of interest" description="Disordered" evidence="6">
    <location>
        <begin position="362"/>
        <end position="381"/>
    </location>
</feature>
<evidence type="ECO:0000313" key="7">
    <source>
        <dbReference type="EMBL" id="OCT92664.1"/>
    </source>
</evidence>
<gene>
    <name evidence="7" type="ORF">XELAEV_18015723mg</name>
</gene>
<evidence type="ECO:0000256" key="3">
    <source>
        <dbReference type="ARBA" id="ARBA00022618"/>
    </source>
</evidence>
<dbReference type="KEGG" id="xla:444789"/>
<evidence type="ECO:0000256" key="2">
    <source>
        <dbReference type="ARBA" id="ARBA00020055"/>
    </source>
</evidence>
<reference evidence="8" key="1">
    <citation type="journal article" date="2016" name="Nature">
        <title>Genome evolution in the allotetraploid frog Xenopus laevis.</title>
        <authorList>
            <person name="Session A.M."/>
            <person name="Uno Y."/>
            <person name="Kwon T."/>
            <person name="Chapman J.A."/>
            <person name="Toyoda A."/>
            <person name="Takahashi S."/>
            <person name="Fukui A."/>
            <person name="Hikosaka A."/>
            <person name="Suzuki A."/>
            <person name="Kondo M."/>
            <person name="van Heeringen S.J."/>
            <person name="Quigley I."/>
            <person name="Heinz S."/>
            <person name="Ogino H."/>
            <person name="Ochi H."/>
            <person name="Hellsten U."/>
            <person name="Lyons J.B."/>
            <person name="Simakov O."/>
            <person name="Putnam N."/>
            <person name="Stites J."/>
            <person name="Kuroki Y."/>
            <person name="Tanaka T."/>
            <person name="Michiue T."/>
            <person name="Watanabe M."/>
            <person name="Bogdanovic O."/>
            <person name="Lister R."/>
            <person name="Georgiou G."/>
            <person name="Paranjpe S.S."/>
            <person name="van Kruijsbergen I."/>
            <person name="Shu S."/>
            <person name="Carlson J."/>
            <person name="Kinoshita T."/>
            <person name="Ohta Y."/>
            <person name="Mawaribuchi S."/>
            <person name="Jenkins J."/>
            <person name="Grimwood J."/>
            <person name="Schmutz J."/>
            <person name="Mitros T."/>
            <person name="Mozaffari S.V."/>
            <person name="Suzuki Y."/>
            <person name="Haramoto Y."/>
            <person name="Yamamoto T.S."/>
            <person name="Takagi C."/>
            <person name="Heald R."/>
            <person name="Miller K."/>
            <person name="Haudenschild C."/>
            <person name="Kitzman J."/>
            <person name="Nakayama T."/>
            <person name="Izutsu Y."/>
            <person name="Robert J."/>
            <person name="Fortriede J."/>
            <person name="Burns K."/>
            <person name="Lotay V."/>
            <person name="Karimi K."/>
            <person name="Yasuoka Y."/>
            <person name="Dichmann D.S."/>
            <person name="Flajnik M.F."/>
            <person name="Houston D.W."/>
            <person name="Shendure J."/>
            <person name="DuPasquier L."/>
            <person name="Vize P.D."/>
            <person name="Zorn A.M."/>
            <person name="Ito M."/>
            <person name="Marcotte E.M."/>
            <person name="Wallingford J.B."/>
            <person name="Ito Y."/>
            <person name="Asashima M."/>
            <person name="Ueno N."/>
            <person name="Matsuda Y."/>
            <person name="Veenstra G.J."/>
            <person name="Fujiyama A."/>
            <person name="Harland R.M."/>
            <person name="Taira M."/>
            <person name="Rokhsar D.S."/>
        </authorList>
    </citation>
    <scope>NUCLEOTIDE SEQUENCE [LARGE SCALE GENOMIC DNA]</scope>
    <source>
        <strain evidence="8">J</strain>
    </source>
</reference>
<keyword evidence="5" id="KW-0131">Cell cycle</keyword>
<name>A0A974DIJ8_XENLA</name>
<dbReference type="AlphaFoldDB" id="A0A974DIJ8"/>
<dbReference type="EMBL" id="CM004469">
    <property type="protein sequence ID" value="OCT92664.1"/>
    <property type="molecule type" value="Genomic_DNA"/>
</dbReference>
<comment type="similarity">
    <text evidence="1">Belongs to the BORA family.</text>
</comment>
<dbReference type="PANTHER" id="PTHR14728:SF2">
    <property type="entry name" value="PROTEIN AURORA BOREALIS"/>
    <property type="match status" value="1"/>
</dbReference>
<dbReference type="PRINTS" id="PR02038">
    <property type="entry name" value="AURORABORA"/>
</dbReference>
<protein>
    <recommendedName>
        <fullName evidence="2">Protein aurora borealis</fullName>
    </recommendedName>
</protein>
<dbReference type="GO" id="GO:0019901">
    <property type="term" value="F:protein kinase binding"/>
    <property type="evidence" value="ECO:0007669"/>
    <property type="project" value="TreeGrafter"/>
</dbReference>
<dbReference type="GO" id="GO:0005737">
    <property type="term" value="C:cytoplasm"/>
    <property type="evidence" value="ECO:0007669"/>
    <property type="project" value="TreeGrafter"/>
</dbReference>
<dbReference type="Proteomes" id="UP000694892">
    <property type="component" value="Chromosome 2S"/>
</dbReference>
<evidence type="ECO:0000256" key="4">
    <source>
        <dbReference type="ARBA" id="ARBA00022776"/>
    </source>
</evidence>
<dbReference type="PANTHER" id="PTHR14728">
    <property type="entry name" value="PROTEIN AURORA BOREALIS"/>
    <property type="match status" value="1"/>
</dbReference>